<keyword evidence="2" id="KW-1185">Reference proteome</keyword>
<organism evidence="1 2">
    <name type="scientific">Pandoraea thiooxydans</name>
    <dbReference type="NCBI Taxonomy" id="445709"/>
    <lineage>
        <taxon>Bacteria</taxon>
        <taxon>Pseudomonadati</taxon>
        <taxon>Pseudomonadota</taxon>
        <taxon>Betaproteobacteria</taxon>
        <taxon>Burkholderiales</taxon>
        <taxon>Burkholderiaceae</taxon>
        <taxon>Pandoraea</taxon>
    </lineage>
</organism>
<accession>A0A0U4DE42</accession>
<evidence type="ECO:0000313" key="1">
    <source>
        <dbReference type="EMBL" id="ALX34794.1"/>
    </source>
</evidence>
<protein>
    <submittedName>
        <fullName evidence="1">Uncharacterized protein</fullName>
    </submittedName>
</protein>
<name>A0A0U4DE42_9BURK</name>
<reference evidence="2" key="1">
    <citation type="submission" date="2015-06" db="EMBL/GenBank/DDBJ databases">
        <authorList>
            <person name="Hoefler B.C."/>
            <person name="Straight P.D."/>
        </authorList>
    </citation>
    <scope>NUCLEOTIDE SEQUENCE [LARGE SCALE GENOMIC DNA]</scope>
    <source>
        <strain evidence="2">DSM 25325</strain>
    </source>
</reference>
<dbReference type="Proteomes" id="UP000036700">
    <property type="component" value="Chromosome"/>
</dbReference>
<gene>
    <name evidence="1" type="ORF">ABW99_20725</name>
</gene>
<proteinExistence type="predicted"/>
<dbReference type="AlphaFoldDB" id="A0A0U4DE42"/>
<evidence type="ECO:0000313" key="2">
    <source>
        <dbReference type="Proteomes" id="UP000036700"/>
    </source>
</evidence>
<dbReference type="EMBL" id="CP011568">
    <property type="protein sequence ID" value="ALX34794.1"/>
    <property type="molecule type" value="Genomic_DNA"/>
</dbReference>
<sequence length="76" mass="7990">MAMASSALTMMFNIINSICEARSSYTHCAQQHLDTVRFTRTVSARLASRGAAGAQGAAGATAYHKSRLGLQAISSI</sequence>